<proteinExistence type="inferred from homology"/>
<sequence length="135" mass="16027">MQRQQIGAKILLSMLLKMLIKIQKKLQPVLMMWQKYIKKSHLHLVSYSKIMPDIEELMQVWPEEIKDQFQSNQLPGDNIDVGLQEYCQFSCNLLDIPAHSINNNRNIIESLHVLFTLFSEFKTNQHFRQNNDEIQ</sequence>
<dbReference type="Proteomes" id="UP000688137">
    <property type="component" value="Unassembled WGS sequence"/>
</dbReference>
<evidence type="ECO:0000256" key="2">
    <source>
        <dbReference type="ARBA" id="ARBA00007700"/>
    </source>
</evidence>
<keyword evidence="9" id="KW-1185">Reference proteome</keyword>
<evidence type="ECO:0000313" key="8">
    <source>
        <dbReference type="EMBL" id="CAD8119675.1"/>
    </source>
</evidence>
<dbReference type="GO" id="GO:0042073">
    <property type="term" value="P:intraciliary transport"/>
    <property type="evidence" value="ECO:0007669"/>
    <property type="project" value="InterPro"/>
</dbReference>
<dbReference type="AlphaFoldDB" id="A0A8S1PQ64"/>
<accession>A0A8S1PQ64</accession>
<dbReference type="PANTHER" id="PTHR13376">
    <property type="entry name" value="INTRAFLAGELLAR TRANSPORT PROTEIN 46 HOMOLOG"/>
    <property type="match status" value="1"/>
</dbReference>
<evidence type="ECO:0000256" key="1">
    <source>
        <dbReference type="ARBA" id="ARBA00004120"/>
    </source>
</evidence>
<dbReference type="GO" id="GO:0031514">
    <property type="term" value="C:motile cilium"/>
    <property type="evidence" value="ECO:0007669"/>
    <property type="project" value="TreeGrafter"/>
</dbReference>
<evidence type="ECO:0000313" key="7">
    <source>
        <dbReference type="EMBL" id="CAD8105014.1"/>
    </source>
</evidence>
<dbReference type="EMBL" id="CAJJDM010000129">
    <property type="protein sequence ID" value="CAD8105014.1"/>
    <property type="molecule type" value="Genomic_DNA"/>
</dbReference>
<keyword evidence="3" id="KW-0963">Cytoplasm</keyword>
<evidence type="ECO:0000256" key="6">
    <source>
        <dbReference type="ARBA" id="ARBA00023273"/>
    </source>
</evidence>
<organism evidence="7 9">
    <name type="scientific">Paramecium primaurelia</name>
    <dbReference type="NCBI Taxonomy" id="5886"/>
    <lineage>
        <taxon>Eukaryota</taxon>
        <taxon>Sar</taxon>
        <taxon>Alveolata</taxon>
        <taxon>Ciliophora</taxon>
        <taxon>Intramacronucleata</taxon>
        <taxon>Oligohymenophorea</taxon>
        <taxon>Peniculida</taxon>
        <taxon>Parameciidae</taxon>
        <taxon>Paramecium</taxon>
    </lineage>
</organism>
<dbReference type="EMBL" id="CAJJDM010000365">
    <property type="protein sequence ID" value="CAD8119675.1"/>
    <property type="molecule type" value="Genomic_DNA"/>
</dbReference>
<dbReference type="GO" id="GO:0060271">
    <property type="term" value="P:cilium assembly"/>
    <property type="evidence" value="ECO:0007669"/>
    <property type="project" value="TreeGrafter"/>
</dbReference>
<evidence type="ECO:0000256" key="5">
    <source>
        <dbReference type="ARBA" id="ARBA00023212"/>
    </source>
</evidence>
<reference evidence="7" key="1">
    <citation type="submission" date="2021-01" db="EMBL/GenBank/DDBJ databases">
        <authorList>
            <consortium name="Genoscope - CEA"/>
            <person name="William W."/>
        </authorList>
    </citation>
    <scope>NUCLEOTIDE SEQUENCE</scope>
</reference>
<keyword evidence="4" id="KW-0969">Cilium</keyword>
<comment type="similarity">
    <text evidence="2">Belongs to the IFT46 family.</text>
</comment>
<dbReference type="Pfam" id="PF12317">
    <property type="entry name" value="IFT46_B_C"/>
    <property type="match status" value="1"/>
</dbReference>
<comment type="caution">
    <text evidence="7">The sequence shown here is derived from an EMBL/GenBank/DDBJ whole genome shotgun (WGS) entry which is preliminary data.</text>
</comment>
<evidence type="ECO:0008006" key="10">
    <source>
        <dbReference type="Google" id="ProtNLM"/>
    </source>
</evidence>
<dbReference type="GO" id="GO:0005815">
    <property type="term" value="C:microtubule organizing center"/>
    <property type="evidence" value="ECO:0007669"/>
    <property type="project" value="TreeGrafter"/>
</dbReference>
<dbReference type="GO" id="GO:0030992">
    <property type="term" value="C:intraciliary transport particle B"/>
    <property type="evidence" value="ECO:0007669"/>
    <property type="project" value="TreeGrafter"/>
</dbReference>
<gene>
    <name evidence="7" type="ORF">PPRIM_AZ9-3.1.T1260005</name>
    <name evidence="8" type="ORF">PPRIM_AZ9-3.1.T3560001</name>
</gene>
<name>A0A8S1PQ64_PARPR</name>
<evidence type="ECO:0000256" key="4">
    <source>
        <dbReference type="ARBA" id="ARBA00023069"/>
    </source>
</evidence>
<comment type="subcellular location">
    <subcellularLocation>
        <location evidence="1">Cytoplasm</location>
        <location evidence="1">Cytoskeleton</location>
        <location evidence="1">Cilium basal body</location>
    </subcellularLocation>
</comment>
<dbReference type="PANTHER" id="PTHR13376:SF0">
    <property type="entry name" value="INTRAFLAGELLAR TRANSPORT PROTEIN 46 HOMOLOG"/>
    <property type="match status" value="1"/>
</dbReference>
<dbReference type="InterPro" id="IPR022088">
    <property type="entry name" value="Intraflagellar_transp_cmplxB"/>
</dbReference>
<evidence type="ECO:0000256" key="3">
    <source>
        <dbReference type="ARBA" id="ARBA00022490"/>
    </source>
</evidence>
<protein>
    <recommendedName>
        <fullName evidence="10">Intraflagellar transport protein 46 homolog</fullName>
    </recommendedName>
</protein>
<evidence type="ECO:0000313" key="9">
    <source>
        <dbReference type="Proteomes" id="UP000688137"/>
    </source>
</evidence>
<keyword evidence="5" id="KW-0206">Cytoskeleton</keyword>
<keyword evidence="6" id="KW-0966">Cell projection</keyword>